<comment type="caution">
    <text evidence="3">The sequence shown here is derived from an EMBL/GenBank/DDBJ whole genome shotgun (WGS) entry which is preliminary data.</text>
</comment>
<keyword evidence="1" id="KW-1133">Transmembrane helix</keyword>
<evidence type="ECO:0000256" key="1">
    <source>
        <dbReference type="SAM" id="Phobius"/>
    </source>
</evidence>
<reference evidence="4 5" key="1">
    <citation type="submission" date="2018-08" db="EMBL/GenBank/DDBJ databases">
        <title>A genome reference for cultivated species of the human gut microbiota.</title>
        <authorList>
            <person name="Zou Y."/>
            <person name="Xue W."/>
            <person name="Luo G."/>
        </authorList>
    </citation>
    <scope>NUCLEOTIDE SEQUENCE [LARGE SCALE GENOMIC DNA]</scope>
    <source>
        <strain evidence="2 5">AF24-4</strain>
        <strain evidence="3 4">AM23-23AC</strain>
    </source>
</reference>
<dbReference type="Proteomes" id="UP000285820">
    <property type="component" value="Unassembled WGS sequence"/>
</dbReference>
<accession>A0A3R6GBS5</accession>
<keyword evidence="1" id="KW-0472">Membrane</keyword>
<feature type="transmembrane region" description="Helical" evidence="1">
    <location>
        <begin position="54"/>
        <end position="77"/>
    </location>
</feature>
<dbReference type="EMBL" id="QRUN01000012">
    <property type="protein sequence ID" value="RGR67916.1"/>
    <property type="molecule type" value="Genomic_DNA"/>
</dbReference>
<organism evidence="3 4">
    <name type="scientific">Roseburia inulinivorans</name>
    <dbReference type="NCBI Taxonomy" id="360807"/>
    <lineage>
        <taxon>Bacteria</taxon>
        <taxon>Bacillati</taxon>
        <taxon>Bacillota</taxon>
        <taxon>Clostridia</taxon>
        <taxon>Lachnospirales</taxon>
        <taxon>Lachnospiraceae</taxon>
        <taxon>Roseburia</taxon>
    </lineage>
</organism>
<dbReference type="RefSeq" id="WP_118126170.1">
    <property type="nucleotide sequence ID" value="NZ_QRHP01000052.1"/>
</dbReference>
<protein>
    <submittedName>
        <fullName evidence="3">Uncharacterized protein</fullName>
    </submittedName>
</protein>
<evidence type="ECO:0000313" key="4">
    <source>
        <dbReference type="Proteomes" id="UP000283701"/>
    </source>
</evidence>
<evidence type="ECO:0000313" key="3">
    <source>
        <dbReference type="EMBL" id="RHF79574.1"/>
    </source>
</evidence>
<sequence>MFKICTILKKLISHEEIGKVADRLVKYAGSCAPDSKEALALLIKYIGAEATYEVIGVFILFLILCGVEGSYFLLYWYNKRIIVTWNEIMYRSIWGLERKYSWKDVKSVCYKSTGRGADRILIRTNKKIYIETGMMKRSEEAERLIKEKGYLQVNLITDRKKG</sequence>
<proteinExistence type="predicted"/>
<evidence type="ECO:0000313" key="2">
    <source>
        <dbReference type="EMBL" id="RGR67916.1"/>
    </source>
</evidence>
<name>A0A3R6GBS5_9FIRM</name>
<dbReference type="AlphaFoldDB" id="A0A3R6GBS5"/>
<dbReference type="EMBL" id="QRHP01000052">
    <property type="protein sequence ID" value="RHF79574.1"/>
    <property type="molecule type" value="Genomic_DNA"/>
</dbReference>
<evidence type="ECO:0000313" key="5">
    <source>
        <dbReference type="Proteomes" id="UP000285820"/>
    </source>
</evidence>
<keyword evidence="1" id="KW-0812">Transmembrane</keyword>
<dbReference type="Proteomes" id="UP000283701">
    <property type="component" value="Unassembled WGS sequence"/>
</dbReference>
<gene>
    <name evidence="3" type="ORF">DW654_17655</name>
    <name evidence="2" type="ORF">DWY29_09795</name>
</gene>